<dbReference type="Proteomes" id="UP001344251">
    <property type="component" value="Chromosome"/>
</dbReference>
<keyword evidence="2" id="KW-0732">Signal</keyword>
<dbReference type="RefSeq" id="WP_326617587.1">
    <property type="nucleotide sequence ID" value="NZ_CP109106.1"/>
</dbReference>
<dbReference type="InterPro" id="IPR015141">
    <property type="entry name" value="PLipase_A2_prok/fun"/>
</dbReference>
<proteinExistence type="predicted"/>
<dbReference type="SUPFAM" id="SSF48619">
    <property type="entry name" value="Phospholipase A2, PLA2"/>
    <property type="match status" value="1"/>
</dbReference>
<feature type="chain" id="PRO_5046252397" evidence="2">
    <location>
        <begin position="28"/>
        <end position="180"/>
    </location>
</feature>
<organism evidence="3 4">
    <name type="scientific">Streptomyces decoyicus</name>
    <dbReference type="NCBI Taxonomy" id="249567"/>
    <lineage>
        <taxon>Bacteria</taxon>
        <taxon>Bacillati</taxon>
        <taxon>Actinomycetota</taxon>
        <taxon>Actinomycetes</taxon>
        <taxon>Kitasatosporales</taxon>
        <taxon>Streptomycetaceae</taxon>
        <taxon>Streptomyces</taxon>
    </lineage>
</organism>
<sequence length="180" mass="20042">MNKLGISLAGAALSGVVALSSATPALAGPAGADRTAPKASTVSANPQATAAVSRAQKLKRLNQLTEKYGMPLWENTRVKWQDGHDKYRFDWSTDGCSGVTDNPGGFHFWESCARHDFGYRNYKKMHEFSRAHKKRVDDSFHYDMQSVCKRQWGPYSQAQRKGCLKVAKKYYDAVRALGHL</sequence>
<dbReference type="EMBL" id="CP109106">
    <property type="protein sequence ID" value="WSB68147.1"/>
    <property type="molecule type" value="Genomic_DNA"/>
</dbReference>
<feature type="signal peptide" evidence="2">
    <location>
        <begin position="1"/>
        <end position="27"/>
    </location>
</feature>
<dbReference type="Gene3D" id="1.20.90.10">
    <property type="entry name" value="Phospholipase A2 domain"/>
    <property type="match status" value="1"/>
</dbReference>
<evidence type="ECO:0000313" key="3">
    <source>
        <dbReference type="EMBL" id="WSB68147.1"/>
    </source>
</evidence>
<keyword evidence="4" id="KW-1185">Reference proteome</keyword>
<reference evidence="3 4" key="1">
    <citation type="submission" date="2022-10" db="EMBL/GenBank/DDBJ databases">
        <title>The complete genomes of actinobacterial strains from the NBC collection.</title>
        <authorList>
            <person name="Joergensen T.S."/>
            <person name="Alvarez Arevalo M."/>
            <person name="Sterndorff E.B."/>
            <person name="Faurdal D."/>
            <person name="Vuksanovic O."/>
            <person name="Mourched A.-S."/>
            <person name="Charusanti P."/>
            <person name="Shaw S."/>
            <person name="Blin K."/>
            <person name="Weber T."/>
        </authorList>
    </citation>
    <scope>NUCLEOTIDE SEQUENCE [LARGE SCALE GENOMIC DNA]</scope>
    <source>
        <strain evidence="3 4">NBC 01774</strain>
    </source>
</reference>
<evidence type="ECO:0000256" key="2">
    <source>
        <dbReference type="SAM" id="SignalP"/>
    </source>
</evidence>
<dbReference type="InterPro" id="IPR036444">
    <property type="entry name" value="PLipase_A2_dom_sf"/>
</dbReference>
<gene>
    <name evidence="3" type="ORF">OG863_09360</name>
</gene>
<feature type="compositionally biased region" description="Polar residues" evidence="1">
    <location>
        <begin position="38"/>
        <end position="48"/>
    </location>
</feature>
<feature type="region of interest" description="Disordered" evidence="1">
    <location>
        <begin position="27"/>
        <end position="48"/>
    </location>
</feature>
<dbReference type="Pfam" id="PF09056">
    <property type="entry name" value="Phospholip_A2_3"/>
    <property type="match status" value="1"/>
</dbReference>
<protein>
    <submittedName>
        <fullName evidence="3">Phospholipase</fullName>
    </submittedName>
</protein>
<accession>A0ABZ1FDN2</accession>
<evidence type="ECO:0000256" key="1">
    <source>
        <dbReference type="SAM" id="MobiDB-lite"/>
    </source>
</evidence>
<name>A0ABZ1FDN2_9ACTN</name>
<evidence type="ECO:0000313" key="4">
    <source>
        <dbReference type="Proteomes" id="UP001344251"/>
    </source>
</evidence>